<proteinExistence type="predicted"/>
<dbReference type="EMBL" id="JBHRZH010000002">
    <property type="protein sequence ID" value="MFC3759665.1"/>
    <property type="molecule type" value="Genomic_DNA"/>
</dbReference>
<protein>
    <recommendedName>
        <fullName evidence="4">PRC-barrel domain containing protein</fullName>
    </recommendedName>
</protein>
<reference evidence="3" key="1">
    <citation type="journal article" date="2019" name="Int. J. Syst. Evol. Microbiol.">
        <title>The Global Catalogue of Microorganisms (GCM) 10K type strain sequencing project: providing services to taxonomists for standard genome sequencing and annotation.</title>
        <authorList>
            <consortium name="The Broad Institute Genomics Platform"/>
            <consortium name="The Broad Institute Genome Sequencing Center for Infectious Disease"/>
            <person name="Wu L."/>
            <person name="Ma J."/>
        </authorList>
    </citation>
    <scope>NUCLEOTIDE SEQUENCE [LARGE SCALE GENOMIC DNA]</scope>
    <source>
        <strain evidence="3">CGMCC 4.7241</strain>
    </source>
</reference>
<evidence type="ECO:0008006" key="4">
    <source>
        <dbReference type="Google" id="ProtNLM"/>
    </source>
</evidence>
<accession>A0ABV7Y3A5</accession>
<sequence length="123" mass="13622">MRVGDLLGGVVRTSDDTVLGRVADVRLVGSLVDGKPDLHLDGLLLVPGRWTRLLGYDHDNLKGPWLLRVLARRSAAGKHFVPWQYVDSYDHHTIRLRPGPASLDDLEPAPGLDHSWPTAHHDS</sequence>
<keyword evidence="3" id="KW-1185">Reference proteome</keyword>
<dbReference type="RefSeq" id="WP_205121866.1">
    <property type="nucleotide sequence ID" value="NZ_JAFBCM010000001.1"/>
</dbReference>
<dbReference type="Proteomes" id="UP001595699">
    <property type="component" value="Unassembled WGS sequence"/>
</dbReference>
<organism evidence="2 3">
    <name type="scientific">Tenggerimyces flavus</name>
    <dbReference type="NCBI Taxonomy" id="1708749"/>
    <lineage>
        <taxon>Bacteria</taxon>
        <taxon>Bacillati</taxon>
        <taxon>Actinomycetota</taxon>
        <taxon>Actinomycetes</taxon>
        <taxon>Propionibacteriales</taxon>
        <taxon>Nocardioidaceae</taxon>
        <taxon>Tenggerimyces</taxon>
    </lineage>
</organism>
<feature type="region of interest" description="Disordered" evidence="1">
    <location>
        <begin position="100"/>
        <end position="123"/>
    </location>
</feature>
<gene>
    <name evidence="2" type="ORF">ACFOUW_02325</name>
</gene>
<evidence type="ECO:0000313" key="3">
    <source>
        <dbReference type="Proteomes" id="UP001595699"/>
    </source>
</evidence>
<evidence type="ECO:0000313" key="2">
    <source>
        <dbReference type="EMBL" id="MFC3759665.1"/>
    </source>
</evidence>
<comment type="caution">
    <text evidence="2">The sequence shown here is derived from an EMBL/GenBank/DDBJ whole genome shotgun (WGS) entry which is preliminary data.</text>
</comment>
<evidence type="ECO:0000256" key="1">
    <source>
        <dbReference type="SAM" id="MobiDB-lite"/>
    </source>
</evidence>
<name>A0ABV7Y3A5_9ACTN</name>